<organism evidence="13 14">
    <name type="scientific">Dermatophagoides pteronyssinus</name>
    <name type="common">European house dust mite</name>
    <dbReference type="NCBI Taxonomy" id="6956"/>
    <lineage>
        <taxon>Eukaryota</taxon>
        <taxon>Metazoa</taxon>
        <taxon>Ecdysozoa</taxon>
        <taxon>Arthropoda</taxon>
        <taxon>Chelicerata</taxon>
        <taxon>Arachnida</taxon>
        <taxon>Acari</taxon>
        <taxon>Acariformes</taxon>
        <taxon>Sarcoptiformes</taxon>
        <taxon>Astigmata</taxon>
        <taxon>Psoroptidia</taxon>
        <taxon>Analgoidea</taxon>
        <taxon>Pyroglyphidae</taxon>
        <taxon>Dermatophagoidinae</taxon>
        <taxon>Dermatophagoides</taxon>
    </lineage>
</organism>
<evidence type="ECO:0000259" key="9">
    <source>
        <dbReference type="Pfam" id="PF00675"/>
    </source>
</evidence>
<dbReference type="InterPro" id="IPR054734">
    <property type="entry name" value="PqqF-like_C_4"/>
</dbReference>
<dbReference type="GO" id="GO:0046872">
    <property type="term" value="F:metal ion binding"/>
    <property type="evidence" value="ECO:0007669"/>
    <property type="project" value="UniProtKB-KW"/>
</dbReference>
<dbReference type="Pfam" id="PF22456">
    <property type="entry name" value="PqqF-like_C_4"/>
    <property type="match status" value="1"/>
</dbReference>
<evidence type="ECO:0000256" key="7">
    <source>
        <dbReference type="RuleBase" id="RU004447"/>
    </source>
</evidence>
<dbReference type="InterPro" id="IPR032632">
    <property type="entry name" value="Peptidase_M16_M"/>
</dbReference>
<evidence type="ECO:0000256" key="6">
    <source>
        <dbReference type="ARBA" id="ARBA00023049"/>
    </source>
</evidence>
<feature type="domain" description="Peptidase M16 C-terminal" evidence="10">
    <location>
        <begin position="320"/>
        <end position="510"/>
    </location>
</feature>
<evidence type="ECO:0000256" key="1">
    <source>
        <dbReference type="ARBA" id="ARBA00007261"/>
    </source>
</evidence>
<dbReference type="OrthoDB" id="952271at2759"/>
<dbReference type="InterPro" id="IPR011765">
    <property type="entry name" value="Pept_M16_N"/>
</dbReference>
<dbReference type="PANTHER" id="PTHR43690:SF18">
    <property type="entry name" value="INSULIN-DEGRADING ENZYME-RELATED"/>
    <property type="match status" value="1"/>
</dbReference>
<keyword evidence="13" id="KW-1185">Reference proteome</keyword>
<evidence type="ECO:0000256" key="4">
    <source>
        <dbReference type="ARBA" id="ARBA00022801"/>
    </source>
</evidence>
<dbReference type="Pfam" id="PF05193">
    <property type="entry name" value="Peptidase_M16_C"/>
    <property type="match status" value="1"/>
</dbReference>
<dbReference type="InterPro" id="IPR011249">
    <property type="entry name" value="Metalloenz_LuxS/M16"/>
</dbReference>
<comment type="similarity">
    <text evidence="1 7">Belongs to the peptidase M16 family.</text>
</comment>
<keyword evidence="6" id="KW-0482">Metalloprotease</keyword>
<feature type="domain" description="Peptidase M16 N-terminal" evidence="9">
    <location>
        <begin position="160"/>
        <end position="277"/>
    </location>
</feature>
<evidence type="ECO:0000256" key="8">
    <source>
        <dbReference type="SAM" id="MobiDB-lite"/>
    </source>
</evidence>
<feature type="domain" description="Coenzyme PQQ synthesis protein F-like C-terminal lobe" evidence="12">
    <location>
        <begin position="920"/>
        <end position="1023"/>
    </location>
</feature>
<dbReference type="KEGG" id="dpte:113790980"/>
<dbReference type="Gene3D" id="3.30.830.10">
    <property type="entry name" value="Metalloenzyme, LuxS/M16 peptidase-like"/>
    <property type="match status" value="4"/>
</dbReference>
<dbReference type="PROSITE" id="PS00143">
    <property type="entry name" value="INSULINASE"/>
    <property type="match status" value="1"/>
</dbReference>
<dbReference type="PANTHER" id="PTHR43690">
    <property type="entry name" value="NARDILYSIN"/>
    <property type="match status" value="1"/>
</dbReference>
<dbReference type="Proteomes" id="UP000515146">
    <property type="component" value="Unplaced"/>
</dbReference>
<keyword evidence="4" id="KW-0378">Hydrolase</keyword>
<evidence type="ECO:0000259" key="12">
    <source>
        <dbReference type="Pfam" id="PF22456"/>
    </source>
</evidence>
<dbReference type="GO" id="GO:0004222">
    <property type="term" value="F:metalloendopeptidase activity"/>
    <property type="evidence" value="ECO:0007669"/>
    <property type="project" value="InterPro"/>
</dbReference>
<dbReference type="Pfam" id="PF00675">
    <property type="entry name" value="Peptidase_M16"/>
    <property type="match status" value="1"/>
</dbReference>
<dbReference type="GO" id="GO:0005737">
    <property type="term" value="C:cytoplasm"/>
    <property type="evidence" value="ECO:0007669"/>
    <property type="project" value="UniProtKB-ARBA"/>
</dbReference>
<dbReference type="InterPro" id="IPR050626">
    <property type="entry name" value="Peptidase_M16"/>
</dbReference>
<feature type="compositionally biased region" description="Acidic residues" evidence="8">
    <location>
        <begin position="128"/>
        <end position="146"/>
    </location>
</feature>
<evidence type="ECO:0000313" key="13">
    <source>
        <dbReference type="Proteomes" id="UP000515146"/>
    </source>
</evidence>
<keyword evidence="3" id="KW-0479">Metal-binding</keyword>
<feature type="region of interest" description="Disordered" evidence="8">
    <location>
        <begin position="122"/>
        <end position="153"/>
    </location>
</feature>
<evidence type="ECO:0000259" key="11">
    <source>
        <dbReference type="Pfam" id="PF16187"/>
    </source>
</evidence>
<name>A0A6P6XU79_DERPT</name>
<evidence type="ECO:0000256" key="2">
    <source>
        <dbReference type="ARBA" id="ARBA00022670"/>
    </source>
</evidence>
<dbReference type="InterPro" id="IPR007863">
    <property type="entry name" value="Peptidase_M16_C"/>
</dbReference>
<evidence type="ECO:0000256" key="3">
    <source>
        <dbReference type="ARBA" id="ARBA00022723"/>
    </source>
</evidence>
<dbReference type="InParanoid" id="A0A6P6XU79"/>
<evidence type="ECO:0000313" key="14">
    <source>
        <dbReference type="RefSeq" id="XP_027196493.1"/>
    </source>
</evidence>
<sequence length="1145" mass="134194">MCHISTRRHVFSQFFNNFTKFFRNNRSQFVSNHPVNKMFKVLAESIITDRPTDQIVIANEQIINDHTKKLLKIPNFLEQKQENGILIRSESDKFDYKILQLENGIRLLLISDPTYRQLPQQQLSGNENIDDESDNDNADDDDDDEMEKMSTTSNESIMTHDNIKKAAIVIGVKVGSVQDPKPVQGMAHMLEHLLTMGSEKYPEENTIDDFLSSNGGFQNAHTDFEHTIYEIRVHPKHLSHAIDLIGNAFIKPLLRQESIEKEIKPIDTEFVQAKDDDDFRVEVLLGHLTDNDNHPFNKFMWGNKKSLIDDPKSNGIDAHEMLLKFYRKFYRPENIVVVVQAQESLENLQTWTTSLFSNVPDNTDDNNNDDTIKIEKFQGKLPFQFGPNSRFNRLYRVESIDDGTRLLINWCLPPIIDQYLTSPNDYWASIIGYEGKGSLIATLREKNLAIEIFTDSEYFCTSNNQFFIIFNIDLHLTELGSANLDQIIEYLFEFLTILQQTGAQEYYYQEKQAISLYSFNKKSEYDSVSNSIELAKNLLYLPLEHVFTGTTLFYHYNDKIINNFGQQLTIDKANFIILNRKLEENFEINIEPWMNIRYQSFDIPEKWIDNARKCNGRSEYFYYPKQNRFLAKNFDILANTLPVDCAERKQGDYPTKIIDENRMSVWYKCDFNYRLPNASFNIHILSPFNENCLENVAYNVVLQEYLTIVLQEDTYDAYEARLKWQLARTCYGLTLGARGFNEKLAELVLIVMERFLAIDFSENLLCSIKNDIIKEYRNKNRESQTICQDIFASILMERHFTYVDLIEKIQTINVENLKEYNEKFLTNISFEILVQGNISIKETIDFIKRLKSMFINNSNYKQIDPPLERIKQRVLQLKSSGDIENRLRLLTFADTTRMSHLELYQQLGTFDLRTKCYQSLFCEMINEQCFHILRTREGFGYTVGCCSQNMFNVLGFSIFVAFDSDNFDCSSLYKRIKNFLEIDCQKYIYQTLDDEKFREFVQALITEKLAPYLNLDDETMKNWTEIVTYDYCFDRAKKEATQLQMATLQDFRQWSDEFIFLPWNQRKLLSIEVVGNGCKALDECLTLDDNNNQPVTSECICKNDQTQIIRLLQSKCKDDKFIVNIDNFRKSLPFYPIQPSLKDLI</sequence>
<dbReference type="GO" id="GO:0006508">
    <property type="term" value="P:proteolysis"/>
    <property type="evidence" value="ECO:0007669"/>
    <property type="project" value="UniProtKB-KW"/>
</dbReference>
<dbReference type="Pfam" id="PF16187">
    <property type="entry name" value="Peptidase_M16_M"/>
    <property type="match status" value="1"/>
</dbReference>
<gene>
    <name evidence="14" type="primary">LOC113790980</name>
</gene>
<dbReference type="OMA" id="LACWEQV"/>
<proteinExistence type="inferred from homology"/>
<dbReference type="FunCoup" id="A0A6P6XU79">
    <property type="interactions" value="880"/>
</dbReference>
<protein>
    <submittedName>
        <fullName evidence="14">Nardilysin-like</fullName>
    </submittedName>
</protein>
<keyword evidence="5" id="KW-0862">Zinc</keyword>
<feature type="domain" description="Peptidase M16 middle/third" evidence="11">
    <location>
        <begin position="522"/>
        <end position="807"/>
    </location>
</feature>
<dbReference type="RefSeq" id="XP_027196493.1">
    <property type="nucleotide sequence ID" value="XM_027340692.1"/>
</dbReference>
<dbReference type="AlphaFoldDB" id="A0A6P6XU79"/>
<evidence type="ECO:0000256" key="5">
    <source>
        <dbReference type="ARBA" id="ARBA00022833"/>
    </source>
</evidence>
<dbReference type="InterPro" id="IPR001431">
    <property type="entry name" value="Pept_M16_Zn_BS"/>
</dbReference>
<evidence type="ECO:0000259" key="10">
    <source>
        <dbReference type="Pfam" id="PF05193"/>
    </source>
</evidence>
<dbReference type="SUPFAM" id="SSF63411">
    <property type="entry name" value="LuxS/MPP-like metallohydrolase"/>
    <property type="match status" value="4"/>
</dbReference>
<keyword evidence="2" id="KW-0645">Protease</keyword>
<accession>A0A6P6XU79</accession>
<reference evidence="14" key="1">
    <citation type="submission" date="2025-08" db="UniProtKB">
        <authorList>
            <consortium name="RefSeq"/>
        </authorList>
    </citation>
    <scope>IDENTIFICATION</scope>
    <source>
        <strain evidence="14">Airmid</strain>
    </source>
</reference>